<dbReference type="InterPro" id="IPR015943">
    <property type="entry name" value="WD40/YVTN_repeat-like_dom_sf"/>
</dbReference>
<dbReference type="InterPro" id="IPR018060">
    <property type="entry name" value="HTH_AraC"/>
</dbReference>
<dbReference type="Gene3D" id="1.10.287.130">
    <property type="match status" value="1"/>
</dbReference>
<evidence type="ECO:0000313" key="13">
    <source>
        <dbReference type="EMBL" id="RXK86860.1"/>
    </source>
</evidence>
<organism evidence="13 14">
    <name type="scientific">Filimonas effusa</name>
    <dbReference type="NCBI Taxonomy" id="2508721"/>
    <lineage>
        <taxon>Bacteria</taxon>
        <taxon>Pseudomonadati</taxon>
        <taxon>Bacteroidota</taxon>
        <taxon>Chitinophagia</taxon>
        <taxon>Chitinophagales</taxon>
        <taxon>Chitinophagaceae</taxon>
        <taxon>Filimonas</taxon>
    </lineage>
</organism>
<dbReference type="SUPFAM" id="SSF55874">
    <property type="entry name" value="ATPase domain of HSP90 chaperone/DNA topoisomerase II/histidine kinase"/>
    <property type="match status" value="1"/>
</dbReference>
<dbReference type="PANTHER" id="PTHR43547">
    <property type="entry name" value="TWO-COMPONENT HISTIDINE KINASE"/>
    <property type="match status" value="1"/>
</dbReference>
<evidence type="ECO:0000256" key="4">
    <source>
        <dbReference type="ARBA" id="ARBA00023015"/>
    </source>
</evidence>
<dbReference type="InterPro" id="IPR001789">
    <property type="entry name" value="Sig_transdc_resp-reg_receiver"/>
</dbReference>
<evidence type="ECO:0000313" key="14">
    <source>
        <dbReference type="Proteomes" id="UP000290545"/>
    </source>
</evidence>
<dbReference type="SMART" id="SM00342">
    <property type="entry name" value="HTH_ARAC"/>
    <property type="match status" value="1"/>
</dbReference>
<dbReference type="SUPFAM" id="SSF52172">
    <property type="entry name" value="CheY-like"/>
    <property type="match status" value="1"/>
</dbReference>
<comment type="caution">
    <text evidence="13">The sequence shown here is derived from an EMBL/GenBank/DDBJ whole genome shotgun (WGS) entry which is preliminary data.</text>
</comment>
<dbReference type="InterPro" id="IPR011006">
    <property type="entry name" value="CheY-like_superfamily"/>
</dbReference>
<dbReference type="Pfam" id="PF07494">
    <property type="entry name" value="Reg_prop"/>
    <property type="match status" value="4"/>
</dbReference>
<dbReference type="Proteomes" id="UP000290545">
    <property type="component" value="Unassembled WGS sequence"/>
</dbReference>
<accession>A0A4Q1DC04</accession>
<dbReference type="InterPro" id="IPR003661">
    <property type="entry name" value="HisK_dim/P_dom"/>
</dbReference>
<dbReference type="SMART" id="SM00448">
    <property type="entry name" value="REC"/>
    <property type="match status" value="1"/>
</dbReference>
<dbReference type="FunFam" id="1.10.287.130:FF:000045">
    <property type="entry name" value="Two-component system sensor histidine kinase/response regulator"/>
    <property type="match status" value="1"/>
</dbReference>
<feature type="domain" description="HTH araC/xylS-type" evidence="10">
    <location>
        <begin position="1274"/>
        <end position="1373"/>
    </location>
</feature>
<dbReference type="SUPFAM" id="SSF46689">
    <property type="entry name" value="Homeodomain-like"/>
    <property type="match status" value="1"/>
</dbReference>
<evidence type="ECO:0000256" key="5">
    <source>
        <dbReference type="ARBA" id="ARBA00023125"/>
    </source>
</evidence>
<dbReference type="Pfam" id="PF00072">
    <property type="entry name" value="Response_reg"/>
    <property type="match status" value="1"/>
</dbReference>
<comment type="catalytic activity">
    <reaction evidence="1">
        <text>ATP + protein L-histidine = ADP + protein N-phospho-L-histidine.</text>
        <dbReference type="EC" id="2.7.13.3"/>
    </reaction>
</comment>
<evidence type="ECO:0000259" key="12">
    <source>
        <dbReference type="PROSITE" id="PS50110"/>
    </source>
</evidence>
<evidence type="ECO:0000256" key="6">
    <source>
        <dbReference type="ARBA" id="ARBA00023163"/>
    </source>
</evidence>
<reference evidence="13 14" key="1">
    <citation type="submission" date="2019-01" db="EMBL/GenBank/DDBJ databases">
        <title>Filimonas sp. strain TTM-71.</title>
        <authorList>
            <person name="Chen W.-M."/>
        </authorList>
    </citation>
    <scope>NUCLEOTIDE SEQUENCE [LARGE SCALE GENOMIC DNA]</scope>
    <source>
        <strain evidence="13 14">TTM-71</strain>
    </source>
</reference>
<dbReference type="InterPro" id="IPR013783">
    <property type="entry name" value="Ig-like_fold"/>
</dbReference>
<dbReference type="Gene3D" id="3.30.565.10">
    <property type="entry name" value="Histidine kinase-like ATPase, C-terminal domain"/>
    <property type="match status" value="1"/>
</dbReference>
<dbReference type="GO" id="GO:0000155">
    <property type="term" value="F:phosphorelay sensor kinase activity"/>
    <property type="evidence" value="ECO:0007669"/>
    <property type="project" value="InterPro"/>
</dbReference>
<protein>
    <recommendedName>
        <fullName evidence="2">histidine kinase</fullName>
        <ecNumber evidence="2">2.7.13.3</ecNumber>
    </recommendedName>
</protein>
<dbReference type="InterPro" id="IPR011110">
    <property type="entry name" value="Reg_prop"/>
</dbReference>
<dbReference type="CDD" id="cd00082">
    <property type="entry name" value="HisKA"/>
    <property type="match status" value="1"/>
</dbReference>
<dbReference type="InterPro" id="IPR004358">
    <property type="entry name" value="Sig_transdc_His_kin-like_C"/>
</dbReference>
<evidence type="ECO:0000256" key="3">
    <source>
        <dbReference type="ARBA" id="ARBA00022553"/>
    </source>
</evidence>
<gene>
    <name evidence="13" type="ORF">ESB13_08715</name>
</gene>
<keyword evidence="9" id="KW-0732">Signal</keyword>
<keyword evidence="8" id="KW-0175">Coiled coil</keyword>
<dbReference type="EMBL" id="SDHZ01000001">
    <property type="protein sequence ID" value="RXK86860.1"/>
    <property type="molecule type" value="Genomic_DNA"/>
</dbReference>
<dbReference type="EC" id="2.7.13.3" evidence="2"/>
<evidence type="ECO:0000256" key="8">
    <source>
        <dbReference type="SAM" id="Coils"/>
    </source>
</evidence>
<dbReference type="PROSITE" id="PS50109">
    <property type="entry name" value="HIS_KIN"/>
    <property type="match status" value="1"/>
</dbReference>
<dbReference type="SUPFAM" id="SSF101898">
    <property type="entry name" value="NHL repeat"/>
    <property type="match status" value="1"/>
</dbReference>
<dbReference type="InterPro" id="IPR005467">
    <property type="entry name" value="His_kinase_dom"/>
</dbReference>
<dbReference type="PROSITE" id="PS00041">
    <property type="entry name" value="HTH_ARAC_FAMILY_1"/>
    <property type="match status" value="1"/>
</dbReference>
<dbReference type="InterPro" id="IPR003594">
    <property type="entry name" value="HATPase_dom"/>
</dbReference>
<dbReference type="GO" id="GO:0043565">
    <property type="term" value="F:sequence-specific DNA binding"/>
    <property type="evidence" value="ECO:0007669"/>
    <property type="project" value="InterPro"/>
</dbReference>
<evidence type="ECO:0000256" key="1">
    <source>
        <dbReference type="ARBA" id="ARBA00000085"/>
    </source>
</evidence>
<dbReference type="InterPro" id="IPR011123">
    <property type="entry name" value="Y_Y_Y"/>
</dbReference>
<proteinExistence type="predicted"/>
<dbReference type="PANTHER" id="PTHR43547:SF2">
    <property type="entry name" value="HYBRID SIGNAL TRANSDUCTION HISTIDINE KINASE C"/>
    <property type="match status" value="1"/>
</dbReference>
<evidence type="ECO:0000259" key="11">
    <source>
        <dbReference type="PROSITE" id="PS50109"/>
    </source>
</evidence>
<name>A0A4Q1DC04_9BACT</name>
<evidence type="ECO:0000256" key="7">
    <source>
        <dbReference type="PROSITE-ProRule" id="PRU00169"/>
    </source>
</evidence>
<evidence type="ECO:0000259" key="10">
    <source>
        <dbReference type="PROSITE" id="PS01124"/>
    </source>
</evidence>
<dbReference type="Pfam" id="PF12833">
    <property type="entry name" value="HTH_18"/>
    <property type="match status" value="1"/>
</dbReference>
<dbReference type="GO" id="GO:0003700">
    <property type="term" value="F:DNA-binding transcription factor activity"/>
    <property type="evidence" value="ECO:0007669"/>
    <property type="project" value="InterPro"/>
</dbReference>
<keyword evidence="5" id="KW-0238">DNA-binding</keyword>
<dbReference type="InterPro" id="IPR009057">
    <property type="entry name" value="Homeodomain-like_sf"/>
</dbReference>
<dbReference type="Pfam" id="PF07495">
    <property type="entry name" value="Y_Y_Y"/>
    <property type="match status" value="1"/>
</dbReference>
<dbReference type="Gene3D" id="2.130.10.10">
    <property type="entry name" value="YVTN repeat-like/Quinoprotein amine dehydrogenase"/>
    <property type="match status" value="2"/>
</dbReference>
<dbReference type="PROSITE" id="PS50110">
    <property type="entry name" value="RESPONSE_REGULATORY"/>
    <property type="match status" value="1"/>
</dbReference>
<dbReference type="Gene3D" id="3.40.50.2300">
    <property type="match status" value="1"/>
</dbReference>
<keyword evidence="14" id="KW-1185">Reference proteome</keyword>
<dbReference type="Gene3D" id="1.10.10.60">
    <property type="entry name" value="Homeodomain-like"/>
    <property type="match status" value="1"/>
</dbReference>
<dbReference type="Pfam" id="PF00512">
    <property type="entry name" value="HisKA"/>
    <property type="match status" value="1"/>
</dbReference>
<dbReference type="InterPro" id="IPR018062">
    <property type="entry name" value="HTH_AraC-typ_CS"/>
</dbReference>
<evidence type="ECO:0000256" key="2">
    <source>
        <dbReference type="ARBA" id="ARBA00012438"/>
    </source>
</evidence>
<dbReference type="SUPFAM" id="SSF63829">
    <property type="entry name" value="Calcium-dependent phosphotriesterase"/>
    <property type="match status" value="3"/>
</dbReference>
<dbReference type="InterPro" id="IPR036097">
    <property type="entry name" value="HisK_dim/P_sf"/>
</dbReference>
<keyword evidence="13" id="KW-0808">Transferase</keyword>
<dbReference type="PRINTS" id="PR00344">
    <property type="entry name" value="BCTRLSENSOR"/>
</dbReference>
<dbReference type="InterPro" id="IPR036890">
    <property type="entry name" value="HATPase_C_sf"/>
</dbReference>
<dbReference type="SUPFAM" id="SSF47384">
    <property type="entry name" value="Homodimeric domain of signal transducing histidine kinase"/>
    <property type="match status" value="1"/>
</dbReference>
<keyword evidence="3 7" id="KW-0597">Phosphoprotein</keyword>
<keyword evidence="4" id="KW-0805">Transcription regulation</keyword>
<feature type="coiled-coil region" evidence="8">
    <location>
        <begin position="801"/>
        <end position="851"/>
    </location>
</feature>
<feature type="chain" id="PRO_5020991021" description="histidine kinase" evidence="9">
    <location>
        <begin position="23"/>
        <end position="1390"/>
    </location>
</feature>
<keyword evidence="13" id="KW-0418">Kinase</keyword>
<feature type="modified residue" description="4-aspartylphosphate" evidence="7">
    <location>
        <position position="1175"/>
    </location>
</feature>
<dbReference type="CDD" id="cd00075">
    <property type="entry name" value="HATPase"/>
    <property type="match status" value="1"/>
</dbReference>
<keyword evidence="6" id="KW-0804">Transcription</keyword>
<feature type="signal peptide" evidence="9">
    <location>
        <begin position="1"/>
        <end position="22"/>
    </location>
</feature>
<dbReference type="RefSeq" id="WP_129002609.1">
    <property type="nucleotide sequence ID" value="NZ_SDHZ01000001.1"/>
</dbReference>
<evidence type="ECO:0000256" key="9">
    <source>
        <dbReference type="SAM" id="SignalP"/>
    </source>
</evidence>
<dbReference type="Gene3D" id="2.60.40.10">
    <property type="entry name" value="Immunoglobulins"/>
    <property type="match status" value="1"/>
</dbReference>
<dbReference type="CDD" id="cd17574">
    <property type="entry name" value="REC_OmpR"/>
    <property type="match status" value="1"/>
</dbReference>
<dbReference type="SMART" id="SM00387">
    <property type="entry name" value="HATPase_c"/>
    <property type="match status" value="1"/>
</dbReference>
<sequence>MRYYVSGICWLCFLLSITQLWAQPPRVDHLGIEQGLSNNSVTSIMRDHNGFMWFGSFDGLNRYDGQRFKVFRNKLNDSTSLAANRIVALAEDKRNNLWIGSKRGVSITNNTSAGFQQLRFVAYGSGKPARLLTPVKDICADNSGNVFVATDGEGLLMAVPGSFDAQQLPVETNEGRLYSYSAQSIVIDSEQRVWVLLNGRGLALYNYQKQSLVVVNAALNTANCLASLGDNRLWVGASDGLYEYDISRNNYITHYNEQPGALSAARIVKLCGDARKRLWIATDGGGVNIFDPVTRGFSYLPAGKAADAIASSAVYAVYSDAQGLQWIGTLRGGVNIIDPRKEQFNTVSRGASGSPSKDFVLSFAEEPSGNLWIGSDGGGLSCWDRKRNSYSNFMHQPGNAGSLSNNFVTNICYDSYQQLWVATYGGGINRLRSNNSFDHFYCPDNWGGYNNDIWVLFEDKARNLWAGVIGSGLNRFNRTSNRFELFAAELPDILTMAEDKNGILWAGNFNSLIRIDPVKKKYDFFRVNTPVRAISIDDDGAVLWLATEGYGLLKFTPGNNQFVTYATEKGLNNPSVLTLLDDMQGHLWMGTFGGLSRFDKASGRFRNYLGADGLQSDQFNYNAALALSSGELAFGGIKGFNIFYPDSVHQAYSSFPVLLTDIKVNNQPVFANSKWVSGADADRIYSLKLPFDQAHLAFSMAALEYPSANNIKYAYFLEGWDQHWNDVEAQHSGLYSNLREGNYVLKIKATDANGGWGQPKEVLRIQVLPPWYRSWWAYTLYILAAGAIVFIYQRYRINRARLKYEVALARVNAEKERAELESAQSEKAMTMARYEQEKAERETEKVINEREKEIYEKRLSFFTNISHEFRTPLTLIISPLQGLLRKQHDAEELKDLNTINRNARRLLRLIDQLLLFRKTDKHADDLSLTRFNLSELCRDVFLYFIYESRARNISYTLEGEAFEFELCGDRNKIEVVLYNLLSNAFKYTPENGVIRFEVSETDDEVLIAITDTGKGIPAEAGDKIFDRFYQAEGHAKAGFGIGLFMVKQFMMQHHGGVSYTSVAGKGSSFELRFLKGEAHFENQDIKEYNPATNMNDMLHYEEMTEAAEAAVVDAVLPATPVISARKILLLVDDDIEMLNYMTQLFEEEFTIYKAANGIEGLEQARLYMPDLVISDIMMPGMTGIEMCRHLKDDATFNHIPVILLTAMASQDVQLQGTEQGADDYLTKPFNNDLLIAKVKGLLKNRTNLQHYFYDQVTHRKNHLKVPPEYKQLLEKCITIVEHHLDDDQFSIQVLAREIGMSHSYLYKKIKLISGQSANAFIRFLRLRKAAELLIISRATVNEVAYKVGFSDIKYFRVQFNKLFGMNPSDYIKKYRKVLGESMQVDKSDSR</sequence>
<dbReference type="OrthoDB" id="9809670at2"/>
<dbReference type="PROSITE" id="PS01124">
    <property type="entry name" value="HTH_ARAC_FAMILY_2"/>
    <property type="match status" value="1"/>
</dbReference>
<feature type="domain" description="Histidine kinase" evidence="11">
    <location>
        <begin position="864"/>
        <end position="1077"/>
    </location>
</feature>
<feature type="domain" description="Response regulatory" evidence="12">
    <location>
        <begin position="1127"/>
        <end position="1242"/>
    </location>
</feature>
<dbReference type="Pfam" id="PF02518">
    <property type="entry name" value="HATPase_c"/>
    <property type="match status" value="1"/>
</dbReference>
<dbReference type="SMART" id="SM00388">
    <property type="entry name" value="HisKA"/>
    <property type="match status" value="1"/>
</dbReference>